<feature type="compositionally biased region" description="Low complexity" evidence="1">
    <location>
        <begin position="203"/>
        <end position="220"/>
    </location>
</feature>
<feature type="region of interest" description="Disordered" evidence="1">
    <location>
        <begin position="185"/>
        <end position="222"/>
    </location>
</feature>
<dbReference type="Gene3D" id="3.30.750.140">
    <property type="match status" value="1"/>
</dbReference>
<dbReference type="InterPro" id="IPR038610">
    <property type="entry name" value="FliK-like_C_sf"/>
</dbReference>
<name>A0A1J5R0B4_9ZZZZ</name>
<reference evidence="3" key="1">
    <citation type="submission" date="2016-10" db="EMBL/GenBank/DDBJ databases">
        <title>Sequence of Gallionella enrichment culture.</title>
        <authorList>
            <person name="Poehlein A."/>
            <person name="Muehling M."/>
            <person name="Daniel R."/>
        </authorList>
    </citation>
    <scope>NUCLEOTIDE SEQUENCE</scope>
</reference>
<dbReference type="EMBL" id="MLJW01000546">
    <property type="protein sequence ID" value="OIQ85412.1"/>
    <property type="molecule type" value="Genomic_DNA"/>
</dbReference>
<accession>A0A1J5R0B4</accession>
<comment type="caution">
    <text evidence="3">The sequence shown here is derived from an EMBL/GenBank/DDBJ whole genome shotgun (WGS) entry which is preliminary data.</text>
</comment>
<feature type="domain" description="Flagellar hook-length control protein-like C-terminal" evidence="2">
    <location>
        <begin position="268"/>
        <end position="345"/>
    </location>
</feature>
<evidence type="ECO:0000256" key="1">
    <source>
        <dbReference type="SAM" id="MobiDB-lite"/>
    </source>
</evidence>
<dbReference type="AlphaFoldDB" id="A0A1J5R0B4"/>
<sequence>MIHNDILNTLQLLVKTSAPPLISVADQALGTPQWTAGQQIPAYVLASLPNGRFQVQVGGQTLDLNLPSNTQPGETLQLTYLTDSPRMTFALVQTAASALPGNSSVSLSDTARFIGNLVQNPSPGFAQTAQAGKISTPLVLNDAPADIPAFAQALRTSVSQSGLFYEAHQVQWLNGERSLTSLRQEPQGQLAPLHPQESSAVRPGASSLPPTASSAGSAPAVEDGVHPQALSLVQQQLQVLGDRQVFWQGNVWPGQAMDWTIEEQSARQGAQQDDAAPTWHTRLSLQLPTLGGVSAKLTLVGGALQLDISAQDDASVSLMRLGQADLAERFAASGLQLSGFTIQHG</sequence>
<proteinExistence type="predicted"/>
<keyword evidence="3" id="KW-0282">Flagellum</keyword>
<evidence type="ECO:0000313" key="3">
    <source>
        <dbReference type="EMBL" id="OIQ85412.1"/>
    </source>
</evidence>
<protein>
    <submittedName>
        <fullName evidence="3">Flagellar hook-length control protein FliK</fullName>
    </submittedName>
</protein>
<gene>
    <name evidence="3" type="ORF">GALL_327480</name>
</gene>
<organism evidence="3">
    <name type="scientific">mine drainage metagenome</name>
    <dbReference type="NCBI Taxonomy" id="410659"/>
    <lineage>
        <taxon>unclassified sequences</taxon>
        <taxon>metagenomes</taxon>
        <taxon>ecological metagenomes</taxon>
    </lineage>
</organism>
<evidence type="ECO:0000259" key="2">
    <source>
        <dbReference type="Pfam" id="PF02120"/>
    </source>
</evidence>
<keyword evidence="3" id="KW-0969">Cilium</keyword>
<keyword evidence="3" id="KW-0966">Cell projection</keyword>
<dbReference type="Pfam" id="PF02120">
    <property type="entry name" value="Flg_hook"/>
    <property type="match status" value="1"/>
</dbReference>
<dbReference type="InterPro" id="IPR021136">
    <property type="entry name" value="Flagellar_hook_control-like_C"/>
</dbReference>